<keyword evidence="1" id="KW-0812">Transmembrane</keyword>
<feature type="transmembrane region" description="Helical" evidence="1">
    <location>
        <begin position="24"/>
        <end position="50"/>
    </location>
</feature>
<keyword evidence="1" id="KW-0472">Membrane</keyword>
<accession>A0A679JB17</accession>
<gene>
    <name evidence="2" type="ORF">VVAX_04744</name>
</gene>
<dbReference type="EMBL" id="LR743507">
    <property type="protein sequence ID" value="CAA2108234.1"/>
    <property type="molecule type" value="Genomic_DNA"/>
</dbReference>
<sequence>MRSTSLHDTGDGLMRTSPVAPAPGFIATAAALAVFIVLPIVLAAMCVYGWSTP</sequence>
<organism evidence="2">
    <name type="scientific">Variovorax paradoxus</name>
    <dbReference type="NCBI Taxonomy" id="34073"/>
    <lineage>
        <taxon>Bacteria</taxon>
        <taxon>Pseudomonadati</taxon>
        <taxon>Pseudomonadota</taxon>
        <taxon>Betaproteobacteria</taxon>
        <taxon>Burkholderiales</taxon>
        <taxon>Comamonadaceae</taxon>
        <taxon>Variovorax</taxon>
    </lineage>
</organism>
<name>A0A679JB17_VARPD</name>
<evidence type="ECO:0000256" key="1">
    <source>
        <dbReference type="SAM" id="Phobius"/>
    </source>
</evidence>
<dbReference type="AlphaFoldDB" id="A0A679JB17"/>
<proteinExistence type="predicted"/>
<protein>
    <recommendedName>
        <fullName evidence="3">ABC transporter permease</fullName>
    </recommendedName>
</protein>
<evidence type="ECO:0000313" key="2">
    <source>
        <dbReference type="EMBL" id="CAA2108234.1"/>
    </source>
</evidence>
<reference evidence="2" key="1">
    <citation type="submission" date="2019-12" db="EMBL/GenBank/DDBJ databases">
        <authorList>
            <person name="Cremers G."/>
        </authorList>
    </citation>
    <scope>NUCLEOTIDE SEQUENCE</scope>
    <source>
        <strain evidence="2">Vvax</strain>
    </source>
</reference>
<evidence type="ECO:0008006" key="3">
    <source>
        <dbReference type="Google" id="ProtNLM"/>
    </source>
</evidence>
<keyword evidence="1" id="KW-1133">Transmembrane helix</keyword>